<gene>
    <name evidence="2" type="ORF">YH63_015660</name>
</gene>
<proteinExistence type="predicted"/>
<organism evidence="2 3">
    <name type="scientific">Afipia massiliensis</name>
    <dbReference type="NCBI Taxonomy" id="211460"/>
    <lineage>
        <taxon>Bacteria</taxon>
        <taxon>Pseudomonadati</taxon>
        <taxon>Pseudomonadota</taxon>
        <taxon>Alphaproteobacteria</taxon>
        <taxon>Hyphomicrobiales</taxon>
        <taxon>Nitrobacteraceae</taxon>
        <taxon>Afipia</taxon>
    </lineage>
</organism>
<reference evidence="2" key="1">
    <citation type="submission" date="2019-04" db="EMBL/GenBank/DDBJ databases">
        <title>Whole genome sequencing of cave bacteria.</title>
        <authorList>
            <person name="Gan H.M."/>
            <person name="Barton H."/>
            <person name="Savka M.A."/>
        </authorList>
    </citation>
    <scope>NUCLEOTIDE SEQUENCE [LARGE SCALE GENOMIC DNA]</scope>
    <source>
        <strain evidence="2">LC387</strain>
    </source>
</reference>
<protein>
    <submittedName>
        <fullName evidence="2">Twin-arginine translocation (Tat)</fullName>
    </submittedName>
</protein>
<feature type="signal peptide" evidence="1">
    <location>
        <begin position="1"/>
        <end position="29"/>
    </location>
</feature>
<dbReference type="Proteomes" id="UP000034832">
    <property type="component" value="Unassembled WGS sequence"/>
</dbReference>
<dbReference type="AlphaFoldDB" id="A0A4U6BQJ6"/>
<evidence type="ECO:0000313" key="3">
    <source>
        <dbReference type="Proteomes" id="UP000034832"/>
    </source>
</evidence>
<dbReference type="InterPro" id="IPR006311">
    <property type="entry name" value="TAT_signal"/>
</dbReference>
<feature type="chain" id="PRO_5020278646" evidence="1">
    <location>
        <begin position="30"/>
        <end position="98"/>
    </location>
</feature>
<keyword evidence="1" id="KW-0732">Signal</keyword>
<accession>A0A4U6BQJ6</accession>
<keyword evidence="3" id="KW-1185">Reference proteome</keyword>
<name>A0A4U6BQJ6_9BRAD</name>
<sequence length="98" mass="11464">MERRDFLKFAFGFAAGAGAIVAAASAASAAPMLSPHHDLMNGPKPEPDVTAKPAVADQDDLAGAELEQVHWRHRHHRRHHRRYHRHHRRHYRRHYRRW</sequence>
<dbReference type="PROSITE" id="PS51318">
    <property type="entry name" value="TAT"/>
    <property type="match status" value="1"/>
</dbReference>
<evidence type="ECO:0000313" key="2">
    <source>
        <dbReference type="EMBL" id="TKT72746.1"/>
    </source>
</evidence>
<dbReference type="EMBL" id="LBIA02000001">
    <property type="protein sequence ID" value="TKT72746.1"/>
    <property type="molecule type" value="Genomic_DNA"/>
</dbReference>
<comment type="caution">
    <text evidence="2">The sequence shown here is derived from an EMBL/GenBank/DDBJ whole genome shotgun (WGS) entry which is preliminary data.</text>
</comment>
<evidence type="ECO:0000256" key="1">
    <source>
        <dbReference type="SAM" id="SignalP"/>
    </source>
</evidence>
<dbReference type="OrthoDB" id="8130168at2"/>
<dbReference type="RefSeq" id="WP_137325214.1">
    <property type="nucleotide sequence ID" value="NZ_LBIA02000001.1"/>
</dbReference>